<evidence type="ECO:0000313" key="3">
    <source>
        <dbReference type="EMBL" id="EKX40375.1"/>
    </source>
</evidence>
<dbReference type="EMBL" id="JH993032">
    <property type="protein sequence ID" value="EKX40375.1"/>
    <property type="molecule type" value="Genomic_DNA"/>
</dbReference>
<gene>
    <name evidence="3" type="ORF">GUITHDRAFT_113613</name>
</gene>
<evidence type="ECO:0000256" key="2">
    <source>
        <dbReference type="SAM" id="MobiDB-lite"/>
    </source>
</evidence>
<proteinExistence type="predicted"/>
<protein>
    <submittedName>
        <fullName evidence="3 4">Uncharacterized protein</fullName>
    </submittedName>
</protein>
<name>L1IX01_GUITC</name>
<dbReference type="HOGENOM" id="CLU_954569_0_0_1"/>
<dbReference type="Proteomes" id="UP000011087">
    <property type="component" value="Unassembled WGS sequence"/>
</dbReference>
<organism evidence="3">
    <name type="scientific">Guillardia theta (strain CCMP2712)</name>
    <name type="common">Cryptophyte</name>
    <dbReference type="NCBI Taxonomy" id="905079"/>
    <lineage>
        <taxon>Eukaryota</taxon>
        <taxon>Cryptophyceae</taxon>
        <taxon>Pyrenomonadales</taxon>
        <taxon>Geminigeraceae</taxon>
        <taxon>Guillardia</taxon>
    </lineage>
</organism>
<accession>L1IX01</accession>
<feature type="region of interest" description="Disordered" evidence="2">
    <location>
        <begin position="1"/>
        <end position="24"/>
    </location>
</feature>
<evidence type="ECO:0000313" key="5">
    <source>
        <dbReference type="Proteomes" id="UP000011087"/>
    </source>
</evidence>
<dbReference type="EnsemblProtists" id="EKX40375">
    <property type="protein sequence ID" value="EKX40375"/>
    <property type="gene ID" value="GUITHDRAFT_113613"/>
</dbReference>
<evidence type="ECO:0000313" key="4">
    <source>
        <dbReference type="EnsemblProtists" id="EKX40375"/>
    </source>
</evidence>
<dbReference type="RefSeq" id="XP_005827355.1">
    <property type="nucleotide sequence ID" value="XM_005827298.1"/>
</dbReference>
<keyword evidence="1" id="KW-0175">Coiled coil</keyword>
<keyword evidence="5" id="KW-1185">Reference proteome</keyword>
<reference evidence="4" key="3">
    <citation type="submission" date="2016-03" db="UniProtKB">
        <authorList>
            <consortium name="EnsemblProtists"/>
        </authorList>
    </citation>
    <scope>IDENTIFICATION</scope>
</reference>
<dbReference type="KEGG" id="gtt:GUITHDRAFT_113613"/>
<evidence type="ECO:0000256" key="1">
    <source>
        <dbReference type="SAM" id="Coils"/>
    </source>
</evidence>
<sequence>MEPFSDYVTYSSAPSSRPMAENESRNMLVRDQKLGSQARMEDPLQGEFPREVLDQDTTTRAAFCMSLLTQKHLQDFLTSHLSAITDFESKVRRRLSRFQVSINVVQNRLAMYKASQKFSSTRAVASKNAHAEASRPQQTLPYSEYEKLEFVNRELTRKLGSSLKYKIECEELRQAIDGCWTKIAELEGENRHLRAENSRLSSEMLRPIQWAPDQQLVAANHAEVYQANHENSVRQSADEIFQLRAEMAEGRRELYKVTAMLEMFKEENMALQEKLENAESKVKVLVERGINM</sequence>
<dbReference type="AlphaFoldDB" id="L1IX01"/>
<reference evidence="3 5" key="1">
    <citation type="journal article" date="2012" name="Nature">
        <title>Algal genomes reveal evolutionary mosaicism and the fate of nucleomorphs.</title>
        <authorList>
            <consortium name="DOE Joint Genome Institute"/>
            <person name="Curtis B.A."/>
            <person name="Tanifuji G."/>
            <person name="Burki F."/>
            <person name="Gruber A."/>
            <person name="Irimia M."/>
            <person name="Maruyama S."/>
            <person name="Arias M.C."/>
            <person name="Ball S.G."/>
            <person name="Gile G.H."/>
            <person name="Hirakawa Y."/>
            <person name="Hopkins J.F."/>
            <person name="Kuo A."/>
            <person name="Rensing S.A."/>
            <person name="Schmutz J."/>
            <person name="Symeonidi A."/>
            <person name="Elias M."/>
            <person name="Eveleigh R.J."/>
            <person name="Herman E.K."/>
            <person name="Klute M.J."/>
            <person name="Nakayama T."/>
            <person name="Obornik M."/>
            <person name="Reyes-Prieto A."/>
            <person name="Armbrust E.V."/>
            <person name="Aves S.J."/>
            <person name="Beiko R.G."/>
            <person name="Coutinho P."/>
            <person name="Dacks J.B."/>
            <person name="Durnford D.G."/>
            <person name="Fast N.M."/>
            <person name="Green B.R."/>
            <person name="Grisdale C.J."/>
            <person name="Hempel F."/>
            <person name="Henrissat B."/>
            <person name="Hoppner M.P."/>
            <person name="Ishida K."/>
            <person name="Kim E."/>
            <person name="Koreny L."/>
            <person name="Kroth P.G."/>
            <person name="Liu Y."/>
            <person name="Malik S.B."/>
            <person name="Maier U.G."/>
            <person name="McRose D."/>
            <person name="Mock T."/>
            <person name="Neilson J.A."/>
            <person name="Onodera N.T."/>
            <person name="Poole A.M."/>
            <person name="Pritham E.J."/>
            <person name="Richards T.A."/>
            <person name="Rocap G."/>
            <person name="Roy S.W."/>
            <person name="Sarai C."/>
            <person name="Schaack S."/>
            <person name="Shirato S."/>
            <person name="Slamovits C.H."/>
            <person name="Spencer D.F."/>
            <person name="Suzuki S."/>
            <person name="Worden A.Z."/>
            <person name="Zauner S."/>
            <person name="Barry K."/>
            <person name="Bell C."/>
            <person name="Bharti A.K."/>
            <person name="Crow J.A."/>
            <person name="Grimwood J."/>
            <person name="Kramer R."/>
            <person name="Lindquist E."/>
            <person name="Lucas S."/>
            <person name="Salamov A."/>
            <person name="McFadden G.I."/>
            <person name="Lane C.E."/>
            <person name="Keeling P.J."/>
            <person name="Gray M.W."/>
            <person name="Grigoriev I.V."/>
            <person name="Archibald J.M."/>
        </authorList>
    </citation>
    <scope>NUCLEOTIDE SEQUENCE</scope>
    <source>
        <strain evidence="3 5">CCMP2712</strain>
    </source>
</reference>
<dbReference type="GeneID" id="17297102"/>
<dbReference type="PaxDb" id="55529-EKX40375"/>
<reference evidence="5" key="2">
    <citation type="submission" date="2012-11" db="EMBL/GenBank/DDBJ databases">
        <authorList>
            <person name="Kuo A."/>
            <person name="Curtis B.A."/>
            <person name="Tanifuji G."/>
            <person name="Burki F."/>
            <person name="Gruber A."/>
            <person name="Irimia M."/>
            <person name="Maruyama S."/>
            <person name="Arias M.C."/>
            <person name="Ball S.G."/>
            <person name="Gile G.H."/>
            <person name="Hirakawa Y."/>
            <person name="Hopkins J.F."/>
            <person name="Rensing S.A."/>
            <person name="Schmutz J."/>
            <person name="Symeonidi A."/>
            <person name="Elias M."/>
            <person name="Eveleigh R.J."/>
            <person name="Herman E.K."/>
            <person name="Klute M.J."/>
            <person name="Nakayama T."/>
            <person name="Obornik M."/>
            <person name="Reyes-Prieto A."/>
            <person name="Armbrust E.V."/>
            <person name="Aves S.J."/>
            <person name="Beiko R.G."/>
            <person name="Coutinho P."/>
            <person name="Dacks J.B."/>
            <person name="Durnford D.G."/>
            <person name="Fast N.M."/>
            <person name="Green B.R."/>
            <person name="Grisdale C."/>
            <person name="Hempe F."/>
            <person name="Henrissat B."/>
            <person name="Hoppner M.P."/>
            <person name="Ishida K.-I."/>
            <person name="Kim E."/>
            <person name="Koreny L."/>
            <person name="Kroth P.G."/>
            <person name="Liu Y."/>
            <person name="Malik S.-B."/>
            <person name="Maier U.G."/>
            <person name="McRose D."/>
            <person name="Mock T."/>
            <person name="Neilson J.A."/>
            <person name="Onodera N.T."/>
            <person name="Poole A.M."/>
            <person name="Pritham E.J."/>
            <person name="Richards T.A."/>
            <person name="Rocap G."/>
            <person name="Roy S.W."/>
            <person name="Sarai C."/>
            <person name="Schaack S."/>
            <person name="Shirato S."/>
            <person name="Slamovits C.H."/>
            <person name="Spencer D.F."/>
            <person name="Suzuki S."/>
            <person name="Worden A.Z."/>
            <person name="Zauner S."/>
            <person name="Barry K."/>
            <person name="Bell C."/>
            <person name="Bharti A.K."/>
            <person name="Crow J.A."/>
            <person name="Grimwood J."/>
            <person name="Kramer R."/>
            <person name="Lindquist E."/>
            <person name="Lucas S."/>
            <person name="Salamov A."/>
            <person name="McFadden G.I."/>
            <person name="Lane C.E."/>
            <person name="Keeling P.J."/>
            <person name="Gray M.W."/>
            <person name="Grigoriev I.V."/>
            <person name="Archibald J.M."/>
        </authorList>
    </citation>
    <scope>NUCLEOTIDE SEQUENCE</scope>
    <source>
        <strain evidence="5">CCMP2712</strain>
    </source>
</reference>
<feature type="coiled-coil region" evidence="1">
    <location>
        <begin position="261"/>
        <end position="288"/>
    </location>
</feature>